<feature type="binding site" evidence="15">
    <location>
        <position position="112"/>
    </location>
    <ligand>
        <name>DNA</name>
        <dbReference type="ChEBI" id="CHEBI:16991"/>
    </ligand>
</feature>
<evidence type="ECO:0000313" key="19">
    <source>
        <dbReference type="Proteomes" id="UP000238358"/>
    </source>
</evidence>
<dbReference type="InterPro" id="IPR010979">
    <property type="entry name" value="Ribosomal_uS13-like_H2TH"/>
</dbReference>
<keyword evidence="6 15" id="KW-0863">Zinc-finger</keyword>
<accession>A0A2S0M485</accession>
<dbReference type="GO" id="GO:0140078">
    <property type="term" value="F:class I DNA-(apurinic or apyrimidinic site) endonuclease activity"/>
    <property type="evidence" value="ECO:0007669"/>
    <property type="project" value="UniProtKB-EC"/>
</dbReference>
<dbReference type="NCBIfam" id="NF002211">
    <property type="entry name" value="PRK01103.1"/>
    <property type="match status" value="1"/>
</dbReference>
<dbReference type="RefSeq" id="WP_027894855.1">
    <property type="nucleotide sequence ID" value="NZ_CP027569.1"/>
</dbReference>
<protein>
    <recommendedName>
        <fullName evidence="15">Formamidopyrimidine-DNA glycosylase</fullName>
        <shortName evidence="15">Fapy-DNA glycosylase</shortName>
        <ecNumber evidence="15">3.2.2.23</ecNumber>
    </recommendedName>
    <alternativeName>
        <fullName evidence="15">DNA-(apurinic or apyrimidinic site) lyase MutM</fullName>
        <shortName evidence="15">AP lyase MutM</shortName>
        <ecNumber evidence="15">4.2.99.18</ecNumber>
    </alternativeName>
</protein>
<dbReference type="EC" id="3.2.2.23" evidence="15"/>
<reference evidence="18 19" key="1">
    <citation type="journal article" date="2018" name="Genome Announc.">
        <title>Complete genomes of two Megasphaera elsdenii strains, NCIMB 702410 and ATCC 25940.</title>
        <authorList>
            <person name="Hatmaker E.A."/>
            <person name="O'Dell K."/>
            <person name="Riley L.A."/>
            <person name="Klingeman D.M."/>
            <person name="Guss A.M."/>
        </authorList>
    </citation>
    <scope>NUCLEOTIDE SEQUENCE [LARGE SCALE GENOMIC DNA]</scope>
    <source>
        <strain evidence="18 19">NCIMB702410</strain>
    </source>
</reference>
<keyword evidence="7 15" id="KW-0378">Hydrolase</keyword>
<dbReference type="Gene3D" id="3.20.190.10">
    <property type="entry name" value="MutM-like, N-terminal"/>
    <property type="match status" value="1"/>
</dbReference>
<evidence type="ECO:0000256" key="10">
    <source>
        <dbReference type="ARBA" id="ARBA00023204"/>
    </source>
</evidence>
<dbReference type="Gene3D" id="1.10.8.50">
    <property type="match status" value="1"/>
</dbReference>
<dbReference type="InterPro" id="IPR010663">
    <property type="entry name" value="Znf_FPG/IleRS"/>
</dbReference>
<dbReference type="EMBL" id="CP027569">
    <property type="protein sequence ID" value="AVO26262.1"/>
    <property type="molecule type" value="Genomic_DNA"/>
</dbReference>
<dbReference type="PANTHER" id="PTHR22993">
    <property type="entry name" value="FORMAMIDOPYRIMIDINE-DNA GLYCOSYLASE"/>
    <property type="match status" value="1"/>
</dbReference>
<dbReference type="Proteomes" id="UP000238358">
    <property type="component" value="Chromosome"/>
</dbReference>
<dbReference type="Pfam" id="PF01149">
    <property type="entry name" value="Fapy_DNA_glyco"/>
    <property type="match status" value="1"/>
</dbReference>
<evidence type="ECO:0000256" key="12">
    <source>
        <dbReference type="ARBA" id="ARBA00023268"/>
    </source>
</evidence>
<keyword evidence="12 15" id="KW-0511">Multifunctional enzyme</keyword>
<dbReference type="HAMAP" id="MF_00103">
    <property type="entry name" value="Fapy_DNA_glycosyl"/>
    <property type="match status" value="1"/>
</dbReference>
<dbReference type="OrthoDB" id="9800855at2"/>
<feature type="active site" description="Proton donor" evidence="15">
    <location>
        <position position="3"/>
    </location>
</feature>
<comment type="subunit">
    <text evidence="3 15">Monomer.</text>
</comment>
<evidence type="ECO:0000256" key="14">
    <source>
        <dbReference type="ARBA" id="ARBA00044632"/>
    </source>
</evidence>
<comment type="caution">
    <text evidence="15">Lacks conserved residue(s) required for the propagation of feature annotation.</text>
</comment>
<evidence type="ECO:0000256" key="9">
    <source>
        <dbReference type="ARBA" id="ARBA00023125"/>
    </source>
</evidence>
<feature type="active site" description="Proton donor; for beta-elimination activity" evidence="15">
    <location>
        <position position="59"/>
    </location>
</feature>
<dbReference type="Pfam" id="PF06831">
    <property type="entry name" value="H2TH"/>
    <property type="match status" value="1"/>
</dbReference>
<feature type="active site" description="Schiff-base intermediate with DNA" evidence="15">
    <location>
        <position position="2"/>
    </location>
</feature>
<dbReference type="SUPFAM" id="SSF81624">
    <property type="entry name" value="N-terminal domain of MutM-like DNA repair proteins"/>
    <property type="match status" value="1"/>
</dbReference>
<comment type="catalytic activity">
    <reaction evidence="1 15">
        <text>Hydrolysis of DNA containing ring-opened 7-methylguanine residues, releasing 2,6-diamino-4-hydroxy-5-(N-methyl)formamidopyrimidine.</text>
        <dbReference type="EC" id="3.2.2.23"/>
    </reaction>
</comment>
<dbReference type="PANTHER" id="PTHR22993:SF9">
    <property type="entry name" value="FORMAMIDOPYRIMIDINE-DNA GLYCOSYLASE"/>
    <property type="match status" value="1"/>
</dbReference>
<dbReference type="PROSITE" id="PS51066">
    <property type="entry name" value="ZF_FPG_2"/>
    <property type="match status" value="1"/>
</dbReference>
<dbReference type="InterPro" id="IPR035937">
    <property type="entry name" value="FPG_N"/>
</dbReference>
<evidence type="ECO:0000259" key="16">
    <source>
        <dbReference type="PROSITE" id="PS51066"/>
    </source>
</evidence>
<evidence type="ECO:0000256" key="7">
    <source>
        <dbReference type="ARBA" id="ARBA00022801"/>
    </source>
</evidence>
<feature type="active site" description="Proton donor; for delta-elimination activity" evidence="15">
    <location>
        <position position="264"/>
    </location>
</feature>
<comment type="cofactor">
    <cofactor evidence="15">
        <name>Zn(2+)</name>
        <dbReference type="ChEBI" id="CHEBI:29105"/>
    </cofactor>
    <text evidence="15">Binds 1 zinc ion per subunit.</text>
</comment>
<keyword evidence="5 15" id="KW-0227">DNA damage</keyword>
<evidence type="ECO:0000256" key="2">
    <source>
        <dbReference type="ARBA" id="ARBA00009409"/>
    </source>
</evidence>
<dbReference type="GO" id="GO:0006284">
    <property type="term" value="P:base-excision repair"/>
    <property type="evidence" value="ECO:0007669"/>
    <property type="project" value="InterPro"/>
</dbReference>
<dbReference type="SMART" id="SM00898">
    <property type="entry name" value="Fapy_DNA_glyco"/>
    <property type="match status" value="1"/>
</dbReference>
<evidence type="ECO:0000256" key="8">
    <source>
        <dbReference type="ARBA" id="ARBA00022833"/>
    </source>
</evidence>
<dbReference type="EC" id="4.2.99.18" evidence="15"/>
<dbReference type="InterPro" id="IPR012319">
    <property type="entry name" value="FPG_cat"/>
</dbReference>
<dbReference type="GO" id="GO:0003684">
    <property type="term" value="F:damaged DNA binding"/>
    <property type="evidence" value="ECO:0007669"/>
    <property type="project" value="InterPro"/>
</dbReference>
<gene>
    <name evidence="15" type="primary">mutM</name>
    <name evidence="15" type="synonym">fpg</name>
    <name evidence="18" type="ORF">C6Y28_00685</name>
</gene>
<evidence type="ECO:0000256" key="13">
    <source>
        <dbReference type="ARBA" id="ARBA00023295"/>
    </source>
</evidence>
<keyword evidence="11 15" id="KW-0456">Lyase</keyword>
<dbReference type="FunFam" id="1.10.8.50:FF:000003">
    <property type="entry name" value="Formamidopyrimidine-DNA glycosylase"/>
    <property type="match status" value="1"/>
</dbReference>
<dbReference type="NCBIfam" id="TIGR00577">
    <property type="entry name" value="fpg"/>
    <property type="match status" value="1"/>
</dbReference>
<keyword evidence="9 15" id="KW-0238">DNA-binding</keyword>
<evidence type="ECO:0000313" key="18">
    <source>
        <dbReference type="EMBL" id="AVO26262.1"/>
    </source>
</evidence>
<dbReference type="InterPro" id="IPR015886">
    <property type="entry name" value="H2TH_FPG"/>
</dbReference>
<dbReference type="Pfam" id="PF06827">
    <property type="entry name" value="zf-FPG_IleRS"/>
    <property type="match status" value="1"/>
</dbReference>
<comment type="catalytic activity">
    <reaction evidence="14 15">
        <text>2'-deoxyribonucleotide-(2'-deoxyribose 5'-phosphate)-2'-deoxyribonucleotide-DNA = a 3'-end 2'-deoxyribonucleotide-(2,3-dehydro-2,3-deoxyribose 5'-phosphate)-DNA + a 5'-end 5'-phospho-2'-deoxyribonucleoside-DNA + H(+)</text>
        <dbReference type="Rhea" id="RHEA:66592"/>
        <dbReference type="Rhea" id="RHEA-COMP:13180"/>
        <dbReference type="Rhea" id="RHEA-COMP:16897"/>
        <dbReference type="Rhea" id="RHEA-COMP:17067"/>
        <dbReference type="ChEBI" id="CHEBI:15378"/>
        <dbReference type="ChEBI" id="CHEBI:136412"/>
        <dbReference type="ChEBI" id="CHEBI:157695"/>
        <dbReference type="ChEBI" id="CHEBI:167181"/>
        <dbReference type="EC" id="4.2.99.18"/>
    </reaction>
</comment>
<dbReference type="AlphaFoldDB" id="A0A2S0M485"/>
<dbReference type="GO" id="GO:0003690">
    <property type="term" value="F:double-stranded DNA binding"/>
    <property type="evidence" value="ECO:0007669"/>
    <property type="project" value="UniProtKB-ARBA"/>
</dbReference>
<keyword evidence="8 15" id="KW-0862">Zinc</keyword>
<dbReference type="SUPFAM" id="SSF57716">
    <property type="entry name" value="Glucocorticoid receptor-like (DNA-binding domain)"/>
    <property type="match status" value="1"/>
</dbReference>
<feature type="domain" description="FPG-type" evidence="16">
    <location>
        <begin position="240"/>
        <end position="274"/>
    </location>
</feature>
<proteinExistence type="inferred from homology"/>
<keyword evidence="4 15" id="KW-0479">Metal-binding</keyword>
<organism evidence="18 19">
    <name type="scientific">Megasphaera elsdenii</name>
    <dbReference type="NCBI Taxonomy" id="907"/>
    <lineage>
        <taxon>Bacteria</taxon>
        <taxon>Bacillati</taxon>
        <taxon>Bacillota</taxon>
        <taxon>Negativicutes</taxon>
        <taxon>Veillonellales</taxon>
        <taxon>Veillonellaceae</taxon>
        <taxon>Megasphaera</taxon>
    </lineage>
</organism>
<evidence type="ECO:0000256" key="3">
    <source>
        <dbReference type="ARBA" id="ARBA00011245"/>
    </source>
</evidence>
<name>A0A2S0M485_MEGEL</name>
<keyword evidence="10 15" id="KW-0234">DNA repair</keyword>
<feature type="domain" description="Formamidopyrimidine-DNA glycosylase catalytic" evidence="17">
    <location>
        <begin position="2"/>
        <end position="115"/>
    </location>
</feature>
<dbReference type="CDD" id="cd08966">
    <property type="entry name" value="EcFpg-like_N"/>
    <property type="match status" value="1"/>
</dbReference>
<evidence type="ECO:0000256" key="6">
    <source>
        <dbReference type="ARBA" id="ARBA00022771"/>
    </source>
</evidence>
<dbReference type="GO" id="GO:0008270">
    <property type="term" value="F:zinc ion binding"/>
    <property type="evidence" value="ECO:0007669"/>
    <property type="project" value="UniProtKB-UniRule"/>
</dbReference>
<dbReference type="PROSITE" id="PS51068">
    <property type="entry name" value="FPG_CAT"/>
    <property type="match status" value="1"/>
</dbReference>
<comment type="similarity">
    <text evidence="2 15">Belongs to the FPG family.</text>
</comment>
<dbReference type="SMART" id="SM01232">
    <property type="entry name" value="H2TH"/>
    <property type="match status" value="1"/>
</dbReference>
<comment type="function">
    <text evidence="15">Involved in base excision repair of DNA damaged by oxidation or by mutagenic agents. Acts as DNA glycosylase that recognizes and removes damaged bases. Has a preference for oxidized purines, such as 7,8-dihydro-8-oxoguanine (8-oxoG). Has AP (apurinic/apyrimidinic) lyase activity and introduces nicks in the DNA strand. Cleaves the DNA backbone by beta-delta elimination to generate a single-strand break at the site of the removed base with both 3'- and 5'-phosphates.</text>
</comment>
<evidence type="ECO:0000256" key="15">
    <source>
        <dbReference type="HAMAP-Rule" id="MF_00103"/>
    </source>
</evidence>
<evidence type="ECO:0000256" key="5">
    <source>
        <dbReference type="ARBA" id="ARBA00022763"/>
    </source>
</evidence>
<dbReference type="GO" id="GO:0034039">
    <property type="term" value="F:8-oxo-7,8-dihydroguanine DNA N-glycosylase activity"/>
    <property type="evidence" value="ECO:0007669"/>
    <property type="project" value="TreeGrafter"/>
</dbReference>
<dbReference type="SUPFAM" id="SSF46946">
    <property type="entry name" value="S13-like H2TH domain"/>
    <property type="match status" value="1"/>
</dbReference>
<evidence type="ECO:0000256" key="4">
    <source>
        <dbReference type="ARBA" id="ARBA00022723"/>
    </source>
</evidence>
<evidence type="ECO:0000256" key="11">
    <source>
        <dbReference type="ARBA" id="ARBA00023239"/>
    </source>
</evidence>
<dbReference type="PROSITE" id="PS01242">
    <property type="entry name" value="ZF_FPG_1"/>
    <property type="match status" value="1"/>
</dbReference>
<dbReference type="InterPro" id="IPR000214">
    <property type="entry name" value="Znf_DNA_glyclase/AP_lyase"/>
</dbReference>
<evidence type="ECO:0000256" key="1">
    <source>
        <dbReference type="ARBA" id="ARBA00001668"/>
    </source>
</evidence>
<dbReference type="InterPro" id="IPR020629">
    <property type="entry name" value="FPG_Glyclase"/>
</dbReference>
<dbReference type="InterPro" id="IPR015887">
    <property type="entry name" value="DNA_glyclase_Znf_dom_DNA_BS"/>
</dbReference>
<evidence type="ECO:0000259" key="17">
    <source>
        <dbReference type="PROSITE" id="PS51068"/>
    </source>
</evidence>
<sequence length="274" mass="30367">MPELPEVETIRAFLDERVRGKAITAVEIGLPRLIKNTTADRFAAALTGQTLEGVERRGKYLFVRCRGPWSFLVHLRMTGSLLYEEKPGQYAGRAIHLIFTLSEGRLLYRDIRTLGCLWLVPSEGATGVKGYDNLGPDAISPDFTTDRLYDLLKGCRRPVKTLLLDQTKVAGLGNIYVDEALFRAGIRPLRHSDTVTKKEAACLHEAIVAVLQEGLEHGGTTIRNFISGNGKEGQNQDNLRVYGREGTPCTVCGTTIEYTKLNGRGTHYCPKCQT</sequence>
<keyword evidence="13 15" id="KW-0326">Glycosidase</keyword>